<sequence>MFNIKPLTEAEKQAQAKQTENIQVIADALIGKRSIKINLDTVGQSFFTKGLDKYVINVKAIDLVARIQKLNNQKLKLIKVEGNMCEIENLSAPDPNKWEITDVEFIVE</sequence>
<evidence type="ECO:0000313" key="2">
    <source>
        <dbReference type="Proteomes" id="UP000225226"/>
    </source>
</evidence>
<proteinExistence type="predicted"/>
<organism evidence="1 2">
    <name type="scientific">Escherichia phage JMPW2</name>
    <dbReference type="NCBI Taxonomy" id="1772218"/>
    <lineage>
        <taxon>Viruses</taxon>
        <taxon>Duplodnaviria</taxon>
        <taxon>Heunggongvirae</taxon>
        <taxon>Uroviricota</taxon>
        <taxon>Caudoviricetes</taxon>
        <taxon>Drexlerviridae</taxon>
        <taxon>Tunavirinae</taxon>
        <taxon>Tunavirus</taxon>
        <taxon>Tunavirus JMPW2</taxon>
    </lineage>
</organism>
<keyword evidence="2" id="KW-1185">Reference proteome</keyword>
<reference evidence="1 2" key="1">
    <citation type="submission" date="2015-11" db="EMBL/GenBank/DDBJ databases">
        <title>Genomic identification of Escherichia phage JMPW2.</title>
        <authorList>
            <person name="Wang J."/>
            <person name="Lu S."/>
            <person name="Shen M."/>
            <person name="Zhu H."/>
            <person name="Le S."/>
            <person name="Li G."/>
            <person name="Tan Y."/>
            <person name="Zhao X."/>
            <person name="Shen W."/>
            <person name="Guo K."/>
            <person name="Yang Y."/>
            <person name="Li S."/>
            <person name="Li M."/>
            <person name="Zhu J."/>
            <person name="Rao X."/>
            <person name="Hu F."/>
        </authorList>
    </citation>
    <scope>NUCLEOTIDE SEQUENCE [LARGE SCALE GENOMIC DNA]</scope>
</reference>
<accession>A0A0U2SAS8</accession>
<name>A0A0U2SAS8_9CAUD</name>
<gene>
    <name evidence="1" type="ORF">JMPW2_002</name>
</gene>
<dbReference type="OrthoDB" id="25683at10239"/>
<protein>
    <submittedName>
        <fullName evidence="1">Uncharacterized protein</fullName>
    </submittedName>
</protein>
<evidence type="ECO:0000313" key="1">
    <source>
        <dbReference type="EMBL" id="ALT58124.1"/>
    </source>
</evidence>
<dbReference type="Proteomes" id="UP000225226">
    <property type="component" value="Segment"/>
</dbReference>
<dbReference type="EMBL" id="KU194205">
    <property type="protein sequence ID" value="ALT58124.1"/>
    <property type="molecule type" value="Genomic_DNA"/>
</dbReference>